<evidence type="ECO:0000313" key="5">
    <source>
        <dbReference type="Proteomes" id="UP000011200"/>
    </source>
</evidence>
<dbReference type="Gene3D" id="1.10.10.1150">
    <property type="entry name" value="Coenzyme PQQ synthesis protein D (PqqD)"/>
    <property type="match status" value="1"/>
</dbReference>
<dbReference type="Pfam" id="PF05402">
    <property type="entry name" value="PqqD"/>
    <property type="match status" value="1"/>
</dbReference>
<evidence type="ECO:0000256" key="2">
    <source>
        <dbReference type="ARBA" id="ARBA00011741"/>
    </source>
</evidence>
<sequence>MRSTRLMEIADDAARPRLAPHVRMRFDAARGQYALLSPETIWVLNDTGVAIVELCDARRTIAEIQVELGSRYDEIAEGDVRRFVADLVAKHGMEIDHG</sequence>
<reference evidence="5" key="2">
    <citation type="submission" date="2018-03" db="EMBL/GenBank/DDBJ databases">
        <authorList>
            <person name="Derbyshire K."/>
            <person name="Gray T.A."/>
            <person name="Champion M."/>
        </authorList>
    </citation>
    <scope>NUCLEOTIDE SEQUENCE [LARGE SCALE GENOMIC DNA]</scope>
    <source>
        <strain evidence="5">MKD8</strain>
    </source>
</reference>
<accession>A0A2U9PSE1</accession>
<protein>
    <submittedName>
        <fullName evidence="4">Bifunctional coenzyme PQQ synthesis protein C/D</fullName>
    </submittedName>
</protein>
<dbReference type="EMBL" id="CP027541">
    <property type="protein sequence ID" value="AWT54687.1"/>
    <property type="molecule type" value="Genomic_DNA"/>
</dbReference>
<dbReference type="NCBIfam" id="TIGR03859">
    <property type="entry name" value="PQQ_PqqD"/>
    <property type="match status" value="1"/>
</dbReference>
<dbReference type="UniPathway" id="UPA00539"/>
<gene>
    <name evidence="4" type="ORF">D806_037160</name>
</gene>
<dbReference type="InterPro" id="IPR022479">
    <property type="entry name" value="PqqD_bac"/>
</dbReference>
<reference evidence="4 5" key="1">
    <citation type="journal article" date="2013" name="Genome Announc.">
        <title>Draft genome sequence of MKD8, a conjugal recipient Mycobacterium smegmatis strain.</title>
        <authorList>
            <person name="Gray T.A."/>
            <person name="Palumbo M.J."/>
            <person name="Derbyshire K.M."/>
        </authorList>
    </citation>
    <scope>NUCLEOTIDE SEQUENCE [LARGE SCALE GENOMIC DNA]</scope>
    <source>
        <strain evidence="4 5">MKD8</strain>
    </source>
</reference>
<evidence type="ECO:0000313" key="4">
    <source>
        <dbReference type="EMBL" id="AWT54687.1"/>
    </source>
</evidence>
<evidence type="ECO:0000256" key="1">
    <source>
        <dbReference type="ARBA" id="ARBA00004886"/>
    </source>
</evidence>
<proteinExistence type="predicted"/>
<keyword evidence="3" id="KW-0884">PQQ biosynthesis</keyword>
<dbReference type="AlphaFoldDB" id="A0A2U9PSE1"/>
<dbReference type="InterPro" id="IPR041881">
    <property type="entry name" value="PqqD_sf"/>
</dbReference>
<dbReference type="Proteomes" id="UP000011200">
    <property type="component" value="Chromosome"/>
</dbReference>
<dbReference type="GO" id="GO:0018189">
    <property type="term" value="P:pyrroloquinoline quinone biosynthetic process"/>
    <property type="evidence" value="ECO:0007669"/>
    <property type="project" value="UniProtKB-UniPathway"/>
</dbReference>
<dbReference type="InterPro" id="IPR008792">
    <property type="entry name" value="PQQD"/>
</dbReference>
<dbReference type="GO" id="GO:0048038">
    <property type="term" value="F:quinone binding"/>
    <property type="evidence" value="ECO:0007669"/>
    <property type="project" value="InterPro"/>
</dbReference>
<organism evidence="4 5">
    <name type="scientific">Mycolicibacterium smegmatis (strain MKD8)</name>
    <name type="common">Mycobacterium smegmatis</name>
    <dbReference type="NCBI Taxonomy" id="1214915"/>
    <lineage>
        <taxon>Bacteria</taxon>
        <taxon>Bacillati</taxon>
        <taxon>Actinomycetota</taxon>
        <taxon>Actinomycetes</taxon>
        <taxon>Mycobacteriales</taxon>
        <taxon>Mycobacteriaceae</taxon>
        <taxon>Mycolicibacterium</taxon>
    </lineage>
</organism>
<name>A0A2U9PSE1_MYCSE</name>
<comment type="pathway">
    <text evidence="1">Cofactor biosynthesis; pyrroloquinoline quinone biosynthesis.</text>
</comment>
<evidence type="ECO:0000256" key="3">
    <source>
        <dbReference type="ARBA" id="ARBA00022905"/>
    </source>
</evidence>
<comment type="subunit">
    <text evidence="2">Monomer. Interacts with PqqE.</text>
</comment>